<dbReference type="SUPFAM" id="SSF52540">
    <property type="entry name" value="P-loop containing nucleoside triphosphate hydrolases"/>
    <property type="match status" value="1"/>
</dbReference>
<evidence type="ECO:0000256" key="1">
    <source>
        <dbReference type="ARBA" id="ARBA00004417"/>
    </source>
</evidence>
<dbReference type="InterPro" id="IPR015855">
    <property type="entry name" value="ABC_transpr_MalK-like"/>
</dbReference>
<dbReference type="Gene3D" id="3.40.50.300">
    <property type="entry name" value="P-loop containing nucleotide triphosphate hydrolases"/>
    <property type="match status" value="1"/>
</dbReference>
<evidence type="ECO:0000256" key="8">
    <source>
        <dbReference type="ARBA" id="ARBA00023136"/>
    </source>
</evidence>
<sequence>MSLMSTHEHAAASAISLKGVSKSYGSSEVIRDLSLDFAAGAFTVVLGPSGCGKSTLLRMIAGLESLGSGSVSIGGTPVEKLPPKDRGVAMVFQNYALYPHMTVLQNIGYGLKLKGVPRPERETMVRETAASLGLADLLARKPAELSGGQRQRVAIGRAIVRKPRVLLFDEPLSNLDAQLRTDMRLEISRLHRAIGATSVFVTHDQVEAMTLADRIVVMNQGRIEQSGTPEEIYHNPQTTFVAKFIGSPPMNLLEANVSNGVVCLGEASLLEAPCPNGSITLGVQPTALRLGSGSHTGAVSGIERLGREVVYHLETEHGRISAVAPEAKAGWNPGDAIRFDINTESLALFDPSGQRIAFPPT</sequence>
<evidence type="ECO:0000256" key="3">
    <source>
        <dbReference type="ARBA" id="ARBA00022448"/>
    </source>
</evidence>
<dbReference type="InterPro" id="IPR012340">
    <property type="entry name" value="NA-bd_OB-fold"/>
</dbReference>
<dbReference type="EMBL" id="JAFMPP010000005">
    <property type="protein sequence ID" value="MBO0662463.1"/>
    <property type="molecule type" value="Genomic_DNA"/>
</dbReference>
<dbReference type="Pfam" id="PF00005">
    <property type="entry name" value="ABC_tran"/>
    <property type="match status" value="1"/>
</dbReference>
<dbReference type="PROSITE" id="PS50893">
    <property type="entry name" value="ABC_TRANSPORTER_2"/>
    <property type="match status" value="1"/>
</dbReference>
<dbReference type="GO" id="GO:0008643">
    <property type="term" value="P:carbohydrate transport"/>
    <property type="evidence" value="ECO:0007669"/>
    <property type="project" value="InterPro"/>
</dbReference>
<name>A0A939JS03_9HYPH</name>
<keyword evidence="4" id="KW-1003">Cell membrane</keyword>
<keyword evidence="3" id="KW-0813">Transport</keyword>
<reference evidence="10" key="1">
    <citation type="submission" date="2021-03" db="EMBL/GenBank/DDBJ databases">
        <title>Whole genome sequence of Jiella sp. CQZ9-1.</title>
        <authorList>
            <person name="Tuo L."/>
        </authorList>
    </citation>
    <scope>NUCLEOTIDE SEQUENCE</scope>
    <source>
        <strain evidence="10">CQZ9-1</strain>
    </source>
</reference>
<evidence type="ECO:0000256" key="4">
    <source>
        <dbReference type="ARBA" id="ARBA00022475"/>
    </source>
</evidence>
<evidence type="ECO:0000256" key="2">
    <source>
        <dbReference type="ARBA" id="ARBA00005417"/>
    </source>
</evidence>
<dbReference type="Proteomes" id="UP000664122">
    <property type="component" value="Unassembled WGS sequence"/>
</dbReference>
<dbReference type="Gene3D" id="2.40.50.140">
    <property type="entry name" value="Nucleic acid-binding proteins"/>
    <property type="match status" value="1"/>
</dbReference>
<dbReference type="InterPro" id="IPR013611">
    <property type="entry name" value="Transp-assoc_OB_typ2"/>
</dbReference>
<keyword evidence="8" id="KW-0472">Membrane</keyword>
<evidence type="ECO:0000259" key="9">
    <source>
        <dbReference type="PROSITE" id="PS50893"/>
    </source>
</evidence>
<dbReference type="PANTHER" id="PTHR43875:SF15">
    <property type="entry name" value="TREHALOSE IMPORT ATP-BINDING PROTEIN SUGC"/>
    <property type="match status" value="1"/>
</dbReference>
<organism evidence="10 11">
    <name type="scientific">Jiella flava</name>
    <dbReference type="NCBI Taxonomy" id="2816857"/>
    <lineage>
        <taxon>Bacteria</taxon>
        <taxon>Pseudomonadati</taxon>
        <taxon>Pseudomonadota</taxon>
        <taxon>Alphaproteobacteria</taxon>
        <taxon>Hyphomicrobiales</taxon>
        <taxon>Aurantimonadaceae</taxon>
        <taxon>Jiella</taxon>
    </lineage>
</organism>
<dbReference type="Pfam" id="PF08402">
    <property type="entry name" value="TOBE_2"/>
    <property type="match status" value="1"/>
</dbReference>
<dbReference type="InterPro" id="IPR003593">
    <property type="entry name" value="AAA+_ATPase"/>
</dbReference>
<evidence type="ECO:0000313" key="11">
    <source>
        <dbReference type="Proteomes" id="UP000664122"/>
    </source>
</evidence>
<dbReference type="NCBIfam" id="NF008653">
    <property type="entry name" value="PRK11650.1"/>
    <property type="match status" value="1"/>
</dbReference>
<keyword evidence="5" id="KW-0547">Nucleotide-binding</keyword>
<dbReference type="GO" id="GO:0005524">
    <property type="term" value="F:ATP binding"/>
    <property type="evidence" value="ECO:0007669"/>
    <property type="project" value="UniProtKB-KW"/>
</dbReference>
<dbReference type="InterPro" id="IPR027417">
    <property type="entry name" value="P-loop_NTPase"/>
</dbReference>
<evidence type="ECO:0000256" key="5">
    <source>
        <dbReference type="ARBA" id="ARBA00022741"/>
    </source>
</evidence>
<dbReference type="SMART" id="SM00382">
    <property type="entry name" value="AAA"/>
    <property type="match status" value="1"/>
</dbReference>
<evidence type="ECO:0000313" key="10">
    <source>
        <dbReference type="EMBL" id="MBO0662463.1"/>
    </source>
</evidence>
<dbReference type="InterPro" id="IPR003439">
    <property type="entry name" value="ABC_transporter-like_ATP-bd"/>
</dbReference>
<accession>A0A939JS03</accession>
<dbReference type="GO" id="GO:0055052">
    <property type="term" value="C:ATP-binding cassette (ABC) transporter complex, substrate-binding subunit-containing"/>
    <property type="evidence" value="ECO:0007669"/>
    <property type="project" value="TreeGrafter"/>
</dbReference>
<dbReference type="AlphaFoldDB" id="A0A939JS03"/>
<gene>
    <name evidence="10" type="primary">ugpC</name>
    <name evidence="10" type="ORF">J1C48_07745</name>
</gene>
<comment type="caution">
    <text evidence="10">The sequence shown here is derived from an EMBL/GenBank/DDBJ whole genome shotgun (WGS) entry which is preliminary data.</text>
</comment>
<dbReference type="FunFam" id="3.40.50.300:FF:000042">
    <property type="entry name" value="Maltose/maltodextrin ABC transporter, ATP-binding protein"/>
    <property type="match status" value="1"/>
</dbReference>
<dbReference type="InterPro" id="IPR017871">
    <property type="entry name" value="ABC_transporter-like_CS"/>
</dbReference>
<dbReference type="GO" id="GO:0140359">
    <property type="term" value="F:ABC-type transporter activity"/>
    <property type="evidence" value="ECO:0007669"/>
    <property type="project" value="InterPro"/>
</dbReference>
<comment type="subcellular location">
    <subcellularLocation>
        <location evidence="1">Cell inner membrane</location>
        <topology evidence="1">Peripheral membrane protein</topology>
    </subcellularLocation>
</comment>
<keyword evidence="7" id="KW-1278">Translocase</keyword>
<protein>
    <submittedName>
        <fullName evidence="10">Sn-glycerol-3-phosphate ABC transporter ATP-binding protein UgpC</fullName>
    </submittedName>
</protein>
<evidence type="ECO:0000256" key="6">
    <source>
        <dbReference type="ARBA" id="ARBA00022840"/>
    </source>
</evidence>
<dbReference type="SUPFAM" id="SSF50331">
    <property type="entry name" value="MOP-like"/>
    <property type="match status" value="1"/>
</dbReference>
<dbReference type="CDD" id="cd03301">
    <property type="entry name" value="ABC_MalK_N"/>
    <property type="match status" value="1"/>
</dbReference>
<evidence type="ECO:0000256" key="7">
    <source>
        <dbReference type="ARBA" id="ARBA00022967"/>
    </source>
</evidence>
<dbReference type="Gene3D" id="2.40.50.100">
    <property type="match status" value="1"/>
</dbReference>
<dbReference type="InterPro" id="IPR047641">
    <property type="entry name" value="ABC_transpr_MalK/UgpC-like"/>
</dbReference>
<keyword evidence="11" id="KW-1185">Reference proteome</keyword>
<proteinExistence type="inferred from homology"/>
<dbReference type="GO" id="GO:0016887">
    <property type="term" value="F:ATP hydrolysis activity"/>
    <property type="evidence" value="ECO:0007669"/>
    <property type="project" value="InterPro"/>
</dbReference>
<dbReference type="PROSITE" id="PS00211">
    <property type="entry name" value="ABC_TRANSPORTER_1"/>
    <property type="match status" value="1"/>
</dbReference>
<comment type="similarity">
    <text evidence="2">Belongs to the ABC transporter superfamily.</text>
</comment>
<dbReference type="PANTHER" id="PTHR43875">
    <property type="entry name" value="MALTODEXTRIN IMPORT ATP-BINDING PROTEIN MSMX"/>
    <property type="match status" value="1"/>
</dbReference>
<keyword evidence="6 10" id="KW-0067">ATP-binding</keyword>
<dbReference type="InterPro" id="IPR008995">
    <property type="entry name" value="Mo/tungstate-bd_C_term_dom"/>
</dbReference>
<feature type="domain" description="ABC transporter" evidence="9">
    <location>
        <begin position="15"/>
        <end position="245"/>
    </location>
</feature>